<proteinExistence type="predicted"/>
<evidence type="ECO:0000313" key="4">
    <source>
        <dbReference type="EMBL" id="KAJ6393101.1"/>
    </source>
</evidence>
<dbReference type="EMBL" id="JAPFFI010000005">
    <property type="protein sequence ID" value="KAJ6393101.1"/>
    <property type="molecule type" value="Genomic_DNA"/>
</dbReference>
<keyword evidence="5" id="KW-1185">Reference proteome</keyword>
<organism evidence="4 5">
    <name type="scientific">Salix suchowensis</name>
    <dbReference type="NCBI Taxonomy" id="1278906"/>
    <lineage>
        <taxon>Eukaryota</taxon>
        <taxon>Viridiplantae</taxon>
        <taxon>Streptophyta</taxon>
        <taxon>Embryophyta</taxon>
        <taxon>Tracheophyta</taxon>
        <taxon>Spermatophyta</taxon>
        <taxon>Magnoliopsida</taxon>
        <taxon>eudicotyledons</taxon>
        <taxon>Gunneridae</taxon>
        <taxon>Pentapetalae</taxon>
        <taxon>rosids</taxon>
        <taxon>fabids</taxon>
        <taxon>Malpighiales</taxon>
        <taxon>Salicaceae</taxon>
        <taxon>Saliceae</taxon>
        <taxon>Salix</taxon>
    </lineage>
</organism>
<evidence type="ECO:0000256" key="2">
    <source>
        <dbReference type="SAM" id="MobiDB-lite"/>
    </source>
</evidence>
<keyword evidence="1" id="KW-0597">Phosphoprotein</keyword>
<dbReference type="PROSITE" id="PS50110">
    <property type="entry name" value="RESPONSE_REGULATORY"/>
    <property type="match status" value="1"/>
</dbReference>
<comment type="caution">
    <text evidence="4">The sequence shown here is derived from an EMBL/GenBank/DDBJ whole genome shotgun (WGS) entry which is preliminary data.</text>
</comment>
<accession>A0ABQ9C543</accession>
<name>A0ABQ9C543_9ROSI</name>
<dbReference type="SUPFAM" id="SSF52172">
    <property type="entry name" value="CheY-like"/>
    <property type="match status" value="1"/>
</dbReference>
<feature type="region of interest" description="Disordered" evidence="2">
    <location>
        <begin position="1"/>
        <end position="106"/>
    </location>
</feature>
<evidence type="ECO:0000313" key="5">
    <source>
        <dbReference type="Proteomes" id="UP001141253"/>
    </source>
</evidence>
<evidence type="ECO:0000259" key="3">
    <source>
        <dbReference type="PROSITE" id="PS50110"/>
    </source>
</evidence>
<dbReference type="InterPro" id="IPR001789">
    <property type="entry name" value="Sig_transdc_resp-reg_receiver"/>
</dbReference>
<dbReference type="SMART" id="SM00448">
    <property type="entry name" value="REC"/>
    <property type="match status" value="1"/>
</dbReference>
<dbReference type="PANTHER" id="PTHR43228">
    <property type="entry name" value="TWO-COMPONENT RESPONSE REGULATOR"/>
    <property type="match status" value="1"/>
</dbReference>
<dbReference type="InterPro" id="IPR011006">
    <property type="entry name" value="CheY-like_superfamily"/>
</dbReference>
<sequence length="415" mass="47149">MAVEPITSPTEPMMTGQVSDEEDSTQIEQTIDKSMAVEPITPPTEPMMTSQLSDEEDSTQFERTIDESMAVEPITPPTEPMMTSQLSDEEDSTQFERNSDEPMAVEPITPQTEPMMASQLSDEEDSTQIQQEIKALFAILDNQITNLEGKLTDAKSSKENIEALLGKAIPLLIDEVKIKEEDSEDKWLRKRDVMVAPSNLSGNNTDFQQIQILDRKLNHYMAKVDQELHLLEKISSREEINRDREEATTLKLTLQICDTRNDLEVGSLVAYTNQWLNDQKTQSISGDKKANSFSVLVVHDSRDLRETRQRLLVLLGYQKKLQMDVSVAKNGKEAVYLHLAGASFDMIIMDDRMPFMDGIEATKLLRRMGVDSHIVGVTREFKRLAFMDSGRRQLHYKATDSWKAHCCLPVMNFRV</sequence>
<dbReference type="PANTHER" id="PTHR43228:SF19">
    <property type="entry name" value="RESPONSE REGULATOR RECEIVER DOMAIN PROTEIN"/>
    <property type="match status" value="1"/>
</dbReference>
<gene>
    <name evidence="4" type="ORF">OIU77_022558</name>
</gene>
<reference evidence="4" key="2">
    <citation type="journal article" date="2023" name="Int. J. Mol. Sci.">
        <title>De Novo Assembly and Annotation of 11 Diverse Shrub Willow (Salix) Genomes Reveals Novel Gene Organization in Sex-Linked Regions.</title>
        <authorList>
            <person name="Hyden B."/>
            <person name="Feng K."/>
            <person name="Yates T.B."/>
            <person name="Jawdy S."/>
            <person name="Cereghino C."/>
            <person name="Smart L.B."/>
            <person name="Muchero W."/>
        </authorList>
    </citation>
    <scope>NUCLEOTIDE SEQUENCE</scope>
    <source>
        <tissue evidence="4">Shoot tip</tissue>
    </source>
</reference>
<dbReference type="InterPro" id="IPR052048">
    <property type="entry name" value="ST_Response_Regulator"/>
</dbReference>
<feature type="modified residue" description="4-aspartylphosphate" evidence="1">
    <location>
        <position position="350"/>
    </location>
</feature>
<feature type="domain" description="Response regulatory" evidence="3">
    <location>
        <begin position="294"/>
        <end position="415"/>
    </location>
</feature>
<protein>
    <recommendedName>
        <fullName evidence="3">Response regulatory domain-containing protein</fullName>
    </recommendedName>
</protein>
<dbReference type="CDD" id="cd17546">
    <property type="entry name" value="REC_hyHK_CKI1_RcsC-like"/>
    <property type="match status" value="1"/>
</dbReference>
<reference evidence="4" key="1">
    <citation type="submission" date="2022-10" db="EMBL/GenBank/DDBJ databases">
        <authorList>
            <person name="Hyden B.L."/>
            <person name="Feng K."/>
            <person name="Yates T."/>
            <person name="Jawdy S."/>
            <person name="Smart L.B."/>
            <person name="Muchero W."/>
        </authorList>
    </citation>
    <scope>NUCLEOTIDE SEQUENCE</scope>
    <source>
        <tissue evidence="4">Shoot tip</tissue>
    </source>
</reference>
<evidence type="ECO:0000256" key="1">
    <source>
        <dbReference type="PROSITE-ProRule" id="PRU00169"/>
    </source>
</evidence>
<dbReference type="Gene3D" id="3.40.50.2300">
    <property type="match status" value="1"/>
</dbReference>
<dbReference type="Pfam" id="PF00072">
    <property type="entry name" value="Response_reg"/>
    <property type="match status" value="1"/>
</dbReference>
<dbReference type="Proteomes" id="UP001141253">
    <property type="component" value="Chromosome 1"/>
</dbReference>